<dbReference type="AlphaFoldDB" id="A0A6N6VRB1"/>
<dbReference type="Proteomes" id="UP000437748">
    <property type="component" value="Unassembled WGS sequence"/>
</dbReference>
<evidence type="ECO:0000313" key="8">
    <source>
        <dbReference type="EMBL" id="KAB8037940.1"/>
    </source>
</evidence>
<keyword evidence="4" id="KW-1134">Transmembrane beta strand</keyword>
<comment type="caution">
    <text evidence="8">The sequence shown here is derived from an EMBL/GenBank/DDBJ whole genome shotgun (WGS) entry which is preliminary data.</text>
</comment>
<dbReference type="PANTHER" id="PTHR30026">
    <property type="entry name" value="OUTER MEMBRANE PROTEIN TOLC"/>
    <property type="match status" value="1"/>
</dbReference>
<dbReference type="InterPro" id="IPR003423">
    <property type="entry name" value="OMP_efflux"/>
</dbReference>
<dbReference type="EMBL" id="WFLM01000004">
    <property type="protein sequence ID" value="KAB8037940.1"/>
    <property type="molecule type" value="Genomic_DNA"/>
</dbReference>
<dbReference type="InterPro" id="IPR051906">
    <property type="entry name" value="TolC-like"/>
</dbReference>
<evidence type="ECO:0000256" key="2">
    <source>
        <dbReference type="ARBA" id="ARBA00007613"/>
    </source>
</evidence>
<evidence type="ECO:0000256" key="3">
    <source>
        <dbReference type="ARBA" id="ARBA00022448"/>
    </source>
</evidence>
<evidence type="ECO:0000256" key="4">
    <source>
        <dbReference type="ARBA" id="ARBA00022452"/>
    </source>
</evidence>
<keyword evidence="3" id="KW-0813">Transport</keyword>
<comment type="subcellular location">
    <subcellularLocation>
        <location evidence="1">Cell outer membrane</location>
    </subcellularLocation>
</comment>
<keyword evidence="5" id="KW-0812">Transmembrane</keyword>
<dbReference type="PANTHER" id="PTHR30026:SF20">
    <property type="entry name" value="OUTER MEMBRANE PROTEIN TOLC"/>
    <property type="match status" value="1"/>
</dbReference>
<evidence type="ECO:0000256" key="1">
    <source>
        <dbReference type="ARBA" id="ARBA00004442"/>
    </source>
</evidence>
<organism evidence="8 9">
    <name type="scientific">Silvanigrella paludirubra</name>
    <dbReference type="NCBI Taxonomy" id="2499159"/>
    <lineage>
        <taxon>Bacteria</taxon>
        <taxon>Pseudomonadati</taxon>
        <taxon>Bdellovibrionota</taxon>
        <taxon>Oligoflexia</taxon>
        <taxon>Silvanigrellales</taxon>
        <taxon>Silvanigrellaceae</taxon>
        <taxon>Silvanigrella</taxon>
    </lineage>
</organism>
<dbReference type="OrthoDB" id="9780675at2"/>
<dbReference type="SUPFAM" id="SSF56954">
    <property type="entry name" value="Outer membrane efflux proteins (OEP)"/>
    <property type="match status" value="1"/>
</dbReference>
<evidence type="ECO:0000313" key="9">
    <source>
        <dbReference type="Proteomes" id="UP000437748"/>
    </source>
</evidence>
<keyword evidence="9" id="KW-1185">Reference proteome</keyword>
<protein>
    <recommendedName>
        <fullName evidence="10">TolC family protein</fullName>
    </recommendedName>
</protein>
<dbReference type="RefSeq" id="WP_153421018.1">
    <property type="nucleotide sequence ID" value="NZ_WFLM01000004.1"/>
</dbReference>
<name>A0A6N6VRB1_9BACT</name>
<dbReference type="GO" id="GO:0015288">
    <property type="term" value="F:porin activity"/>
    <property type="evidence" value="ECO:0007669"/>
    <property type="project" value="TreeGrafter"/>
</dbReference>
<keyword evidence="7" id="KW-0998">Cell outer membrane</keyword>
<dbReference type="GO" id="GO:0015562">
    <property type="term" value="F:efflux transmembrane transporter activity"/>
    <property type="evidence" value="ECO:0007669"/>
    <property type="project" value="InterPro"/>
</dbReference>
<evidence type="ECO:0000256" key="6">
    <source>
        <dbReference type="ARBA" id="ARBA00023136"/>
    </source>
</evidence>
<evidence type="ECO:0000256" key="7">
    <source>
        <dbReference type="ARBA" id="ARBA00023237"/>
    </source>
</evidence>
<evidence type="ECO:0008006" key="10">
    <source>
        <dbReference type="Google" id="ProtNLM"/>
    </source>
</evidence>
<sequence length="470" mass="53071">MIKLGKYFILSLLIFKIPQFKSYSIEIKGTKASFDQNIYKLSLESCLKIAIQNSTDILKQNSFNELNGVQVLRNYANFLPNLTTQVAANYTTGTSYLTTATPTYVNSSGTTSTISISSNFNIFNGFSDTSSLESYLLKKDASEFTLNQVKQQIVLDIVQNYLQIILDNKMIEIAEQNLQESETREKLLTAQSRLGSKSIADLYLQQSQTSSAESYLQTLKNKIRNDQIILLQKLRLDIQKNYKFTEVNLEQTQSEKKYEDENEIIKLALNKRLDLKASQRLTKASKYDIEVAKSGYYPKIDFMVSASSSGAILDTQTVNGNNVVPNSQDNLNDQLFSNIKYNFGLTFSWTVFDRLVTYANVKQSTTTSYQLKLDEENINAKVLADARTAFGNYKLAIQELESSAKGIFASQKAYQVMTGRYKVGSASFIDLMTAQSNLVQAESTRAQALINFKLQNWNIRYATGDLEIKN</sequence>
<gene>
    <name evidence="8" type="ORF">GCL60_12265</name>
</gene>
<dbReference type="Pfam" id="PF02321">
    <property type="entry name" value="OEP"/>
    <property type="match status" value="2"/>
</dbReference>
<proteinExistence type="inferred from homology"/>
<accession>A0A6N6VRB1</accession>
<comment type="similarity">
    <text evidence="2">Belongs to the outer membrane factor (OMF) (TC 1.B.17) family.</text>
</comment>
<dbReference type="GO" id="GO:0009279">
    <property type="term" value="C:cell outer membrane"/>
    <property type="evidence" value="ECO:0007669"/>
    <property type="project" value="UniProtKB-SubCell"/>
</dbReference>
<dbReference type="GO" id="GO:1990281">
    <property type="term" value="C:efflux pump complex"/>
    <property type="evidence" value="ECO:0007669"/>
    <property type="project" value="TreeGrafter"/>
</dbReference>
<dbReference type="Gene3D" id="1.20.1600.10">
    <property type="entry name" value="Outer membrane efflux proteins (OEP)"/>
    <property type="match status" value="1"/>
</dbReference>
<evidence type="ECO:0000256" key="5">
    <source>
        <dbReference type="ARBA" id="ARBA00022692"/>
    </source>
</evidence>
<keyword evidence="6" id="KW-0472">Membrane</keyword>
<reference evidence="8 9" key="1">
    <citation type="submission" date="2019-10" db="EMBL/GenBank/DDBJ databases">
        <title>New species of Slilvanegrellaceae.</title>
        <authorList>
            <person name="Pitt A."/>
            <person name="Hahn M.W."/>
        </authorList>
    </citation>
    <scope>NUCLEOTIDE SEQUENCE [LARGE SCALE GENOMIC DNA]</scope>
    <source>
        <strain evidence="8 9">SP-Ram-0.45-NSY-1</strain>
    </source>
</reference>